<dbReference type="RefSeq" id="WP_122627708.1">
    <property type="nucleotide sequence ID" value="NZ_UPPP01000067.1"/>
</dbReference>
<feature type="transmembrane region" description="Helical" evidence="1">
    <location>
        <begin position="108"/>
        <end position="133"/>
    </location>
</feature>
<dbReference type="Proteomes" id="UP000277811">
    <property type="component" value="Unassembled WGS sequence"/>
</dbReference>
<reference evidence="2 3" key="1">
    <citation type="submission" date="2018-06" db="EMBL/GenBank/DDBJ databases">
        <authorList>
            <person name="Strepis N."/>
        </authorList>
    </citation>
    <scope>NUCLEOTIDE SEQUENCE [LARGE SCALE GENOMIC DNA]</scope>
    <source>
        <strain evidence="2">LUCI</strain>
    </source>
</reference>
<feature type="transmembrane region" description="Helical" evidence="1">
    <location>
        <begin position="139"/>
        <end position="158"/>
    </location>
</feature>
<keyword evidence="3" id="KW-1185">Reference proteome</keyword>
<dbReference type="EMBL" id="UPPP01000067">
    <property type="protein sequence ID" value="VBB06761.1"/>
    <property type="molecule type" value="Genomic_DNA"/>
</dbReference>
<keyword evidence="1" id="KW-0472">Membrane</keyword>
<dbReference type="AlphaFoldDB" id="A0A498R5U0"/>
<protein>
    <submittedName>
        <fullName evidence="2">Uncharacterized protein</fullName>
    </submittedName>
</protein>
<evidence type="ECO:0000313" key="2">
    <source>
        <dbReference type="EMBL" id="VBB06761.1"/>
    </source>
</evidence>
<feature type="transmembrane region" description="Helical" evidence="1">
    <location>
        <begin position="36"/>
        <end position="58"/>
    </location>
</feature>
<gene>
    <name evidence="2" type="ORF">LUCI_1997</name>
</gene>
<dbReference type="OrthoDB" id="2381462at2"/>
<sequence length="171" mass="20701">MILYPPVKFDANECFIFLAIAANLLLIFLLPRRFSLLTLTGIWLFNIFLAQSTDFIIGKPPLELYRFNDLKEYEYFDVLLYLLVYPPVAYFFLYFYDHRRWTGNRLRFYLIASAFITSVLERLAVQFHVFTYIHWNLLYSYLVYLLVFALNIRLLNFLRRFLPVNRNYSPK</sequence>
<name>A0A498R5U0_9FIRM</name>
<evidence type="ECO:0000256" key="1">
    <source>
        <dbReference type="SAM" id="Phobius"/>
    </source>
</evidence>
<proteinExistence type="predicted"/>
<keyword evidence="1" id="KW-1133">Transmembrane helix</keyword>
<organism evidence="2 3">
    <name type="scientific">Lucifera butyrica</name>
    <dbReference type="NCBI Taxonomy" id="1351585"/>
    <lineage>
        <taxon>Bacteria</taxon>
        <taxon>Bacillati</taxon>
        <taxon>Bacillota</taxon>
        <taxon>Negativicutes</taxon>
        <taxon>Veillonellales</taxon>
        <taxon>Veillonellaceae</taxon>
        <taxon>Lucifera</taxon>
    </lineage>
</organism>
<evidence type="ECO:0000313" key="3">
    <source>
        <dbReference type="Proteomes" id="UP000277811"/>
    </source>
</evidence>
<feature type="transmembrane region" description="Helical" evidence="1">
    <location>
        <begin position="15"/>
        <end position="31"/>
    </location>
</feature>
<accession>A0A498R5U0</accession>
<feature type="transmembrane region" description="Helical" evidence="1">
    <location>
        <begin position="78"/>
        <end position="96"/>
    </location>
</feature>
<keyword evidence="1" id="KW-0812">Transmembrane</keyword>